<keyword evidence="2" id="KW-1003">Cell membrane</keyword>
<dbReference type="Proteomes" id="UP000229498">
    <property type="component" value="Unassembled WGS sequence"/>
</dbReference>
<proteinExistence type="predicted"/>
<evidence type="ECO:0000259" key="6">
    <source>
        <dbReference type="SMART" id="SM00897"/>
    </source>
</evidence>
<dbReference type="GO" id="GO:0016301">
    <property type="term" value="F:kinase activity"/>
    <property type="evidence" value="ECO:0007669"/>
    <property type="project" value="UniProtKB-KW"/>
</dbReference>
<dbReference type="InterPro" id="IPR019494">
    <property type="entry name" value="FIST_C"/>
</dbReference>
<keyword evidence="8" id="KW-0418">Kinase</keyword>
<accession>A0A2M9G505</accession>
<sequence>MPRRLPSFDGAMTEPADTFAFGAGADRDWRTAVSACLDQLEASGAAGCRLGFVYLTDHFSAHASDILTVLRGRTGIDDWVGTTGIGVVAGRRQLFDEPGVAAMAMAAPRAHYRLLRRAEDDIEGIEPWFGVLHADARAPDLPEGVAELAERLGGYWVGGIAASRAAWPMIARGLADTPLSGVALSADIGVRTALSQGCSPIGPPREINRAEKNVVVELDGQPAFEVFREEAGEVLARNLERVPGFIFAGLPVSGADSGDYLVRDITGLDPQHGLVAVAEEVEVGGRLMFCRRDGASAAEDMTRMLDKLERSLDGRRPRGGLYYSCLGRGPNMFDADRTELDMIAERFGDFPLTGFFCNGEISNARLYTYTGVLSLFM</sequence>
<dbReference type="EMBL" id="PHIG01000018">
    <property type="protein sequence ID" value="PJK30784.1"/>
    <property type="molecule type" value="Genomic_DNA"/>
</dbReference>
<evidence type="ECO:0000313" key="8">
    <source>
        <dbReference type="EMBL" id="PJK30784.1"/>
    </source>
</evidence>
<evidence type="ECO:0000256" key="3">
    <source>
        <dbReference type="ARBA" id="ARBA00022692"/>
    </source>
</evidence>
<evidence type="ECO:0000256" key="2">
    <source>
        <dbReference type="ARBA" id="ARBA00022475"/>
    </source>
</evidence>
<dbReference type="SMART" id="SM00897">
    <property type="entry name" value="FIST"/>
    <property type="match status" value="1"/>
</dbReference>
<dbReference type="Pfam" id="PF10442">
    <property type="entry name" value="FIST_C"/>
    <property type="match status" value="1"/>
</dbReference>
<evidence type="ECO:0000256" key="5">
    <source>
        <dbReference type="ARBA" id="ARBA00023136"/>
    </source>
</evidence>
<evidence type="ECO:0000259" key="7">
    <source>
        <dbReference type="SMART" id="SM01204"/>
    </source>
</evidence>
<dbReference type="PANTHER" id="PTHR14939">
    <property type="entry name" value="F-BOX ONLY PROTEIN 22"/>
    <property type="match status" value="1"/>
</dbReference>
<dbReference type="PIRSF" id="PIRSF018953">
    <property type="entry name" value="UCP018953"/>
    <property type="match status" value="1"/>
</dbReference>
<dbReference type="GO" id="GO:0005886">
    <property type="term" value="C:plasma membrane"/>
    <property type="evidence" value="ECO:0007669"/>
    <property type="project" value="UniProtKB-SubCell"/>
</dbReference>
<keyword evidence="8" id="KW-0808">Transferase</keyword>
<keyword evidence="5" id="KW-0472">Membrane</keyword>
<evidence type="ECO:0000256" key="4">
    <source>
        <dbReference type="ARBA" id="ARBA00022989"/>
    </source>
</evidence>
<feature type="domain" description="FIST C-domain" evidence="7">
    <location>
        <begin position="223"/>
        <end position="364"/>
    </location>
</feature>
<gene>
    <name evidence="8" type="ORF">CVT23_05295</name>
</gene>
<name>A0A2M9G505_9PROT</name>
<comment type="caution">
    <text evidence="8">The sequence shown here is derived from an EMBL/GenBank/DDBJ whole genome shotgun (WGS) entry which is preliminary data.</text>
</comment>
<dbReference type="AlphaFoldDB" id="A0A2M9G505"/>
<comment type="subcellular location">
    <subcellularLocation>
        <location evidence="1">Cell membrane</location>
        <topology evidence="1">Multi-pass membrane protein</topology>
    </subcellularLocation>
</comment>
<dbReference type="PANTHER" id="PTHR14939:SF5">
    <property type="entry name" value="F-BOX ONLY PROTEIN 22"/>
    <property type="match status" value="1"/>
</dbReference>
<keyword evidence="9" id="KW-1185">Reference proteome</keyword>
<dbReference type="InterPro" id="IPR013702">
    <property type="entry name" value="FIST_domain_N"/>
</dbReference>
<protein>
    <submittedName>
        <fullName evidence="8">Histidine kinase</fullName>
    </submittedName>
</protein>
<dbReference type="Pfam" id="PF08495">
    <property type="entry name" value="FIST"/>
    <property type="match status" value="1"/>
</dbReference>
<dbReference type="SMART" id="SM01204">
    <property type="entry name" value="FIST_C"/>
    <property type="match status" value="1"/>
</dbReference>
<feature type="domain" description="FIST" evidence="6">
    <location>
        <begin position="49"/>
        <end position="222"/>
    </location>
</feature>
<keyword evidence="3" id="KW-0812">Transmembrane</keyword>
<keyword evidence="4" id="KW-1133">Transmembrane helix</keyword>
<organism evidence="8 9">
    <name type="scientific">Minwuia thermotolerans</name>
    <dbReference type="NCBI Taxonomy" id="2056226"/>
    <lineage>
        <taxon>Bacteria</taxon>
        <taxon>Pseudomonadati</taxon>
        <taxon>Pseudomonadota</taxon>
        <taxon>Alphaproteobacteria</taxon>
        <taxon>Minwuiales</taxon>
        <taxon>Minwuiaceae</taxon>
        <taxon>Minwuia</taxon>
    </lineage>
</organism>
<evidence type="ECO:0000313" key="9">
    <source>
        <dbReference type="Proteomes" id="UP000229498"/>
    </source>
</evidence>
<dbReference type="InterPro" id="IPR016741">
    <property type="entry name" value="UCP018953"/>
</dbReference>
<evidence type="ECO:0000256" key="1">
    <source>
        <dbReference type="ARBA" id="ARBA00004651"/>
    </source>
</evidence>
<reference evidence="8 9" key="1">
    <citation type="submission" date="2017-11" db="EMBL/GenBank/DDBJ databases">
        <title>Draft genome sequence of Rhizobiales bacterium SY3-13.</title>
        <authorList>
            <person name="Sun C."/>
        </authorList>
    </citation>
    <scope>NUCLEOTIDE SEQUENCE [LARGE SCALE GENOMIC DNA]</scope>
    <source>
        <strain evidence="8 9">SY3-13</strain>
    </source>
</reference>